<keyword evidence="2" id="KW-0964">Secreted</keyword>
<evidence type="ECO:0000313" key="13">
    <source>
        <dbReference type="Proteomes" id="UP000069272"/>
    </source>
</evidence>
<reference evidence="12 13" key="1">
    <citation type="journal article" date="2017" name="G3 (Bethesda)">
        <title>The Physical Genome Mapping of Anopheles albimanus Corrected Scaffold Misassemblies and Identified Interarm Rearrangements in Genus Anopheles.</title>
        <authorList>
            <person name="Artemov G.N."/>
            <person name="Peery A.N."/>
            <person name="Jiang X."/>
            <person name="Tu Z."/>
            <person name="Stegniy V.N."/>
            <person name="Sharakhova M.V."/>
            <person name="Sharakhov I.V."/>
        </authorList>
    </citation>
    <scope>NUCLEOTIDE SEQUENCE [LARGE SCALE GENOMIC DNA]</scope>
    <source>
        <strain evidence="12 13">ALBI9_A</strain>
    </source>
</reference>
<keyword evidence="6" id="KW-0677">Repeat</keyword>
<dbReference type="SUPFAM" id="SSF50494">
    <property type="entry name" value="Trypsin-like serine proteases"/>
    <property type="match status" value="2"/>
</dbReference>
<dbReference type="SMART" id="SM00369">
    <property type="entry name" value="LRR_TYP"/>
    <property type="match status" value="12"/>
</dbReference>
<evidence type="ECO:0000256" key="8">
    <source>
        <dbReference type="ARBA" id="ARBA00023157"/>
    </source>
</evidence>
<dbReference type="FunFam" id="2.40.10.10:FF:000028">
    <property type="entry name" value="Serine protease easter"/>
    <property type="match status" value="1"/>
</dbReference>
<dbReference type="VEuPathDB" id="VectorBase:AALB20_035305"/>
<proteinExistence type="inferred from homology"/>
<dbReference type="PROSITE" id="PS50240">
    <property type="entry name" value="TRYPSIN_DOM"/>
    <property type="match status" value="2"/>
</dbReference>
<evidence type="ECO:0000259" key="11">
    <source>
        <dbReference type="PROSITE" id="PS50240"/>
    </source>
</evidence>
<dbReference type="PROSITE" id="PS00134">
    <property type="entry name" value="TRYPSIN_HIS"/>
    <property type="match status" value="1"/>
</dbReference>
<accession>A0A182FES5</accession>
<name>A0A182FES5_ANOAL</name>
<dbReference type="PANTHER" id="PTHR24366">
    <property type="entry name" value="IG(IMMUNOGLOBULIN) AND LRR(LEUCINE RICH REPEAT) DOMAINS"/>
    <property type="match status" value="1"/>
</dbReference>
<keyword evidence="8" id="KW-1015">Disulfide bond</keyword>
<comment type="subcellular location">
    <subcellularLocation>
        <location evidence="1">Secreted</location>
    </subcellularLocation>
</comment>
<evidence type="ECO:0000256" key="3">
    <source>
        <dbReference type="ARBA" id="ARBA00022588"/>
    </source>
</evidence>
<dbReference type="GO" id="GO:0045087">
    <property type="term" value="P:innate immune response"/>
    <property type="evidence" value="ECO:0007669"/>
    <property type="project" value="UniProtKB-KW"/>
</dbReference>
<dbReference type="VEuPathDB" id="VectorBase:AALB005016"/>
<dbReference type="InterPro" id="IPR032675">
    <property type="entry name" value="LRR_dom_sf"/>
</dbReference>
<dbReference type="InterPro" id="IPR009003">
    <property type="entry name" value="Peptidase_S1_PA"/>
</dbReference>
<dbReference type="InterPro" id="IPR025875">
    <property type="entry name" value="Leu-rich_rpt_4"/>
</dbReference>
<dbReference type="GO" id="GO:0005576">
    <property type="term" value="C:extracellular region"/>
    <property type="evidence" value="ECO:0007669"/>
    <property type="project" value="UniProtKB-SubCell"/>
</dbReference>
<evidence type="ECO:0000256" key="6">
    <source>
        <dbReference type="ARBA" id="ARBA00022737"/>
    </source>
</evidence>
<dbReference type="Gene3D" id="3.80.10.10">
    <property type="entry name" value="Ribonuclease Inhibitor"/>
    <property type="match status" value="2"/>
</dbReference>
<organism evidence="12 13">
    <name type="scientific">Anopheles albimanus</name>
    <name type="common">New world malaria mosquito</name>
    <dbReference type="NCBI Taxonomy" id="7167"/>
    <lineage>
        <taxon>Eukaryota</taxon>
        <taxon>Metazoa</taxon>
        <taxon>Ecdysozoa</taxon>
        <taxon>Arthropoda</taxon>
        <taxon>Hexapoda</taxon>
        <taxon>Insecta</taxon>
        <taxon>Pterygota</taxon>
        <taxon>Neoptera</taxon>
        <taxon>Endopterygota</taxon>
        <taxon>Diptera</taxon>
        <taxon>Nematocera</taxon>
        <taxon>Culicoidea</taxon>
        <taxon>Culicidae</taxon>
        <taxon>Anophelinae</taxon>
        <taxon>Anopheles</taxon>
    </lineage>
</organism>
<dbReference type="FunFam" id="2.40.10.10:FF:000068">
    <property type="entry name" value="transmembrane protease serine 2"/>
    <property type="match status" value="1"/>
</dbReference>
<keyword evidence="7" id="KW-0391">Immunity</keyword>
<keyword evidence="9" id="KW-0325">Glycoprotein</keyword>
<dbReference type="InterPro" id="IPR003591">
    <property type="entry name" value="Leu-rich_rpt_typical-subtyp"/>
</dbReference>
<feature type="domain" description="Peptidase S1" evidence="11">
    <location>
        <begin position="425"/>
        <end position="689"/>
    </location>
</feature>
<protein>
    <recommendedName>
        <fullName evidence="11">Peptidase S1 domain-containing protein</fullName>
    </recommendedName>
</protein>
<dbReference type="STRING" id="7167.A0A182FES5"/>
<keyword evidence="3" id="KW-0399">Innate immunity</keyword>
<evidence type="ECO:0000313" key="12">
    <source>
        <dbReference type="EnsemblMetazoa" id="AALB005016-PA"/>
    </source>
</evidence>
<dbReference type="PROSITE" id="PS51450">
    <property type="entry name" value="LRR"/>
    <property type="match status" value="5"/>
</dbReference>
<dbReference type="Pfam" id="PF13855">
    <property type="entry name" value="LRR_8"/>
    <property type="match status" value="3"/>
</dbReference>
<dbReference type="SUPFAM" id="SSF52058">
    <property type="entry name" value="L domain-like"/>
    <property type="match status" value="2"/>
</dbReference>
<evidence type="ECO:0000256" key="5">
    <source>
        <dbReference type="ARBA" id="ARBA00022729"/>
    </source>
</evidence>
<evidence type="ECO:0000256" key="7">
    <source>
        <dbReference type="ARBA" id="ARBA00022859"/>
    </source>
</evidence>
<dbReference type="SMART" id="SM00365">
    <property type="entry name" value="LRR_SD22"/>
    <property type="match status" value="6"/>
</dbReference>
<evidence type="ECO:0000256" key="4">
    <source>
        <dbReference type="ARBA" id="ARBA00022614"/>
    </source>
</evidence>
<evidence type="ECO:0000256" key="2">
    <source>
        <dbReference type="ARBA" id="ARBA00022525"/>
    </source>
</evidence>
<evidence type="ECO:0000256" key="10">
    <source>
        <dbReference type="ARBA" id="ARBA00024195"/>
    </source>
</evidence>
<dbReference type="PANTHER" id="PTHR24366:SF161">
    <property type="entry name" value="TIR DOMAIN-CONTAINING PROTEIN"/>
    <property type="match status" value="1"/>
</dbReference>
<evidence type="ECO:0000256" key="1">
    <source>
        <dbReference type="ARBA" id="ARBA00004613"/>
    </source>
</evidence>
<feature type="domain" description="Peptidase S1" evidence="11">
    <location>
        <begin position="711"/>
        <end position="963"/>
    </location>
</feature>
<dbReference type="Gene3D" id="2.40.10.10">
    <property type="entry name" value="Trypsin-like serine proteases"/>
    <property type="match status" value="3"/>
</dbReference>
<dbReference type="InterPro" id="IPR043504">
    <property type="entry name" value="Peptidase_S1_PA_chymotrypsin"/>
</dbReference>
<dbReference type="GO" id="GO:0006508">
    <property type="term" value="P:proteolysis"/>
    <property type="evidence" value="ECO:0007669"/>
    <property type="project" value="InterPro"/>
</dbReference>
<dbReference type="InterPro" id="IPR001254">
    <property type="entry name" value="Trypsin_dom"/>
</dbReference>
<dbReference type="CDD" id="cd00190">
    <property type="entry name" value="Tryp_SPc"/>
    <property type="match status" value="1"/>
</dbReference>
<dbReference type="SMART" id="SM00020">
    <property type="entry name" value="Tryp_SPc"/>
    <property type="match status" value="2"/>
</dbReference>
<keyword evidence="13" id="KW-1185">Reference proteome</keyword>
<dbReference type="InterPro" id="IPR001314">
    <property type="entry name" value="Peptidase_S1A"/>
</dbReference>
<keyword evidence="5" id="KW-0732">Signal</keyword>
<dbReference type="InterPro" id="IPR001611">
    <property type="entry name" value="Leu-rich_rpt"/>
</dbReference>
<dbReference type="Gene3D" id="1.20.5.340">
    <property type="match status" value="1"/>
</dbReference>
<dbReference type="Pfam" id="PF12799">
    <property type="entry name" value="LRR_4"/>
    <property type="match status" value="1"/>
</dbReference>
<dbReference type="PRINTS" id="PR00722">
    <property type="entry name" value="CHYMOTRYPSIN"/>
</dbReference>
<keyword evidence="4" id="KW-0433">Leucine-rich repeat</keyword>
<dbReference type="GO" id="GO:0004252">
    <property type="term" value="F:serine-type endopeptidase activity"/>
    <property type="evidence" value="ECO:0007669"/>
    <property type="project" value="InterPro"/>
</dbReference>
<evidence type="ECO:0000256" key="9">
    <source>
        <dbReference type="ARBA" id="ARBA00023180"/>
    </source>
</evidence>
<dbReference type="InterPro" id="IPR018114">
    <property type="entry name" value="TRYPSIN_HIS"/>
</dbReference>
<reference evidence="12" key="2">
    <citation type="submission" date="2022-08" db="UniProtKB">
        <authorList>
            <consortium name="EnsemblMetazoa"/>
        </authorList>
    </citation>
    <scope>IDENTIFICATION</scope>
    <source>
        <strain evidence="12">STECLA/ALBI9_A</strain>
    </source>
</reference>
<dbReference type="Proteomes" id="UP000069272">
    <property type="component" value="Chromosome 3L"/>
</dbReference>
<dbReference type="EnsemblMetazoa" id="AALB005016-RA">
    <property type="protein sequence ID" value="AALB005016-PA"/>
    <property type="gene ID" value="AALB005016"/>
</dbReference>
<comment type="similarity">
    <text evidence="10">Belongs to the peptidase S1 family. CLIP subfamily.</text>
</comment>
<sequence>MTRFGGAAVSVLLYILLCVRFIESADDLSSATSSPKSATCYHAGFSVIYECILKNVHIGETDKISADYFTDHQRVQEVSHLTFENSTIIRLPKALLEAYPNVRVINLKNLQLRSLERGAFEQGRQVKMVDLSSNNIAHLDPDTFNGLPLLRMLSLNENNLSHLPVGLFSSNKRLVSLTITSNRITRIEDNTFTYSPQHLDFYNNSIEHFDLAQISLATSIDVSSNRLTKVKISVHVEALMASNNRITRILPDGQNKNLKLLFLSSNKLRNLSWVSMFPELEVLDLAYNEIETILPEYFASQAKLERLLLNNNRLRIFDLTTASLGQLHVLDVSQNQLTSVERNSPLFDRLDKLYLHGNGLKTLMLSANNTIQEIQLANNNWDCANLRQQLQVIKPSAISGRDESCKVGYMRAKCGKRLKSLQGLIIKGSNAYPGEYPWHVAIFNLRRIKSTSKFTYICGGSIISPNFVLTAAHCVVDSARTDLWKHPELFYFRTGAYNIKDETKGYKYNVSEIVVHPKFNKETYNNDIALMRSVGDISFVDPSKVLTICLPPVKTKKEATIQELLDKSGLVAGWGTTENETASSILQKLVVKVISQDSCLNKFESHNHKVLDWDVMFCAKGDVSDTNVCTGDSGGGLIYFESDIGYLRGIVSFAPREQFPDGSTGCDPNGAVGYTDVARYVDWIEEYKKQVALRNLLNEANCGIDPQESIAIETEKPIFNQYPWNALLEVYRQNDQQKPIFYCGGVLIHKRFVLTVGHCVTGIPKHYKLKSVRLGEYHLSTRDDTVDSQTIKHQSIDIKQIIHNPKFNNPRYSNNLALIELVHDADTSKPNIKHICLPSRVEYVQTNLTLTGWKRNNLVYPRLSRNMMNWTSTDECRSQYKEKGVELPESSDIVYGAFSDLPEKHCDNYGAGSALQYIKHSDGKRRYFLAGLMTFNFPACRSKSCQMFATTLSSGTWIQEMVNRTAPFLLICQFRGGLGQLANPSYGTRWVPQTPVNWYRTSAPSRHSLISCKENAINYNCLFKNIHIGDSEVVSLDRFTDYEQPYATNYTSLAFVDSTIRRLSKELLLVYPNTTLLTLQDLQLRVIDHDAFMYGVQVKQLYLSFNSLSQLERGVFDSLPQLQVITLNRNRLSYLPVGLFAHNSMLFSVSMTHNSLTRIEDNTFANNPQLESVNVSSNSIEHFDLSALAEAYEIDVSHNRLTQVKIPARLERLFASNNHINSIVSNGQNRELKELHLSNNKLTTISWAKQFPALEELDLGHNEIEDVSHVHFPAQINLKKLLLNNNRLFSFTLSRQPLRQLQVLDLSSNQLTYVESNSKMFEKVHQLYLHNNDIVTLKLSANNALQNVSLSNNDWDCANLRTQLEVIKQDSLQDYDVLPCKHGYIMESQLCCKEASKAYLDRLLEQIREKSVFELAKRLQCDDYQNTVVDIDKLNEALATAPVESPDTLRNEVNILSSVVTSLTAEKDSYEQLLTTVRQILIFNLERYGAEHVGFDTPRIMADKLIMKLDSRNSLRKNQTITQWQSTNLKNTEREELKSLAGELETTLSNKKATNTKLKQDAAKINQEIKKIQAKLNANARSAHIYA</sequence>
<dbReference type="Pfam" id="PF00089">
    <property type="entry name" value="Trypsin"/>
    <property type="match status" value="2"/>
</dbReference>